<evidence type="ECO:0000313" key="3">
    <source>
        <dbReference type="Proteomes" id="UP000473885"/>
    </source>
</evidence>
<dbReference type="EMBL" id="SXDP01000003">
    <property type="protein sequence ID" value="NEZ46698.1"/>
    <property type="molecule type" value="Genomic_DNA"/>
</dbReference>
<feature type="domain" description="Dinitrogenase iron-molybdenum cofactor biosynthesis" evidence="1">
    <location>
        <begin position="14"/>
        <end position="102"/>
    </location>
</feature>
<dbReference type="OrthoDB" id="9807451at2"/>
<dbReference type="RefSeq" id="WP_050606454.1">
    <property type="nucleotide sequence ID" value="NZ_CABKUB010000006.1"/>
</dbReference>
<dbReference type="AlphaFoldDB" id="A0A6M0RBY7"/>
<dbReference type="InterPro" id="IPR033913">
    <property type="entry name" value="MTH1175_dom"/>
</dbReference>
<dbReference type="InterPro" id="IPR036105">
    <property type="entry name" value="DiNase_FeMo-co_biosyn_sf"/>
</dbReference>
<accession>A0A6M0RBY7</accession>
<evidence type="ECO:0000259" key="1">
    <source>
        <dbReference type="Pfam" id="PF02579"/>
    </source>
</evidence>
<dbReference type="CDD" id="cd00851">
    <property type="entry name" value="MTH1175"/>
    <property type="match status" value="1"/>
</dbReference>
<keyword evidence="3" id="KW-1185">Reference proteome</keyword>
<comment type="caution">
    <text evidence="2">The sequence shown here is derived from an EMBL/GenBank/DDBJ whole genome shotgun (WGS) entry which is preliminary data.</text>
</comment>
<dbReference type="Gene3D" id="3.30.420.130">
    <property type="entry name" value="Dinitrogenase iron-molybdenum cofactor biosynthesis domain"/>
    <property type="match status" value="1"/>
</dbReference>
<dbReference type="Pfam" id="PF02579">
    <property type="entry name" value="Nitro_FeMo-Co"/>
    <property type="match status" value="1"/>
</dbReference>
<dbReference type="Proteomes" id="UP000473885">
    <property type="component" value="Unassembled WGS sequence"/>
</dbReference>
<sequence>MKIAISSKGKSMEDLLDLRFGRCEYFQIHDMDNDELKVVKNEGAMSGGGAGIVAAQQLIDEKVDVIITGKLGPNAFKLVDAANIKAYSCEGISIKSVLEKYKNKELSKLDTAGPEHNGMGNGFKGGR</sequence>
<proteinExistence type="predicted"/>
<name>A0A6M0RBY7_9CLOT</name>
<dbReference type="PANTHER" id="PTHR42983:SF1">
    <property type="entry name" value="IRON-MOLYBDENUM PROTEIN"/>
    <property type="match status" value="1"/>
</dbReference>
<reference evidence="2 3" key="1">
    <citation type="submission" date="2019-04" db="EMBL/GenBank/DDBJ databases">
        <title>Genome sequencing of Clostridium botulinum Groups I-IV and Clostridium butyricum.</title>
        <authorList>
            <person name="Brunt J."/>
            <person name="Van Vliet A.H.M."/>
            <person name="Stringer S.C."/>
            <person name="Carter A.T."/>
            <person name="Peck M.W."/>
        </authorList>
    </citation>
    <scope>NUCLEOTIDE SEQUENCE [LARGE SCALE GENOMIC DNA]</scope>
    <source>
        <strain evidence="2 3">IFR 18/094</strain>
    </source>
</reference>
<organism evidence="2 3">
    <name type="scientific">Clostridium niameyense</name>
    <dbReference type="NCBI Taxonomy" id="1622073"/>
    <lineage>
        <taxon>Bacteria</taxon>
        <taxon>Bacillati</taxon>
        <taxon>Bacillota</taxon>
        <taxon>Clostridia</taxon>
        <taxon>Eubacteriales</taxon>
        <taxon>Clostridiaceae</taxon>
        <taxon>Clostridium</taxon>
    </lineage>
</organism>
<dbReference type="PANTHER" id="PTHR42983">
    <property type="entry name" value="DINITROGENASE IRON-MOLYBDENUM COFACTOR PROTEIN-RELATED"/>
    <property type="match status" value="1"/>
</dbReference>
<dbReference type="SUPFAM" id="SSF53146">
    <property type="entry name" value="Nitrogenase accessory factor-like"/>
    <property type="match status" value="1"/>
</dbReference>
<dbReference type="InterPro" id="IPR003731">
    <property type="entry name" value="Di-Nase_FeMo-co_biosynth"/>
</dbReference>
<protein>
    <submittedName>
        <fullName evidence="2">Diguanylate cyclase</fullName>
    </submittedName>
</protein>
<evidence type="ECO:0000313" key="2">
    <source>
        <dbReference type="EMBL" id="NEZ46698.1"/>
    </source>
</evidence>
<gene>
    <name evidence="2" type="ORF">FDF74_05645</name>
</gene>